<reference evidence="2 3" key="1">
    <citation type="submission" date="2019-02" db="EMBL/GenBank/DDBJ databases">
        <title>Pedobacter sp. RP-1-14 sp. nov., isolated from Arctic soil.</title>
        <authorList>
            <person name="Dahal R.H."/>
        </authorList>
    </citation>
    <scope>NUCLEOTIDE SEQUENCE [LARGE SCALE GENOMIC DNA]</scope>
    <source>
        <strain evidence="2 3">RP-1-14</strain>
    </source>
</reference>
<keyword evidence="3" id="KW-1185">Reference proteome</keyword>
<comment type="caution">
    <text evidence="2">The sequence shown here is derived from an EMBL/GenBank/DDBJ whole genome shotgun (WGS) entry which is preliminary data.</text>
</comment>
<gene>
    <name evidence="2" type="ORF">EZ437_19645</name>
</gene>
<dbReference type="Pfam" id="PF07689">
    <property type="entry name" value="KaiB"/>
    <property type="match status" value="1"/>
</dbReference>
<organism evidence="2 3">
    <name type="scientific">Pedobacter psychroterrae</name>
    <dbReference type="NCBI Taxonomy" id="2530453"/>
    <lineage>
        <taxon>Bacteria</taxon>
        <taxon>Pseudomonadati</taxon>
        <taxon>Bacteroidota</taxon>
        <taxon>Sphingobacteriia</taxon>
        <taxon>Sphingobacteriales</taxon>
        <taxon>Sphingobacteriaceae</taxon>
        <taxon>Pedobacter</taxon>
    </lineage>
</organism>
<dbReference type="GO" id="GO:0048511">
    <property type="term" value="P:rhythmic process"/>
    <property type="evidence" value="ECO:0007669"/>
    <property type="project" value="InterPro"/>
</dbReference>
<dbReference type="RefSeq" id="WP_131597777.1">
    <property type="nucleotide sequence ID" value="NZ_SJSL01000008.1"/>
</dbReference>
<dbReference type="PANTHER" id="PTHR41709">
    <property type="entry name" value="KAIB-LIKE PROTEIN 1"/>
    <property type="match status" value="1"/>
</dbReference>
<dbReference type="Proteomes" id="UP000293347">
    <property type="component" value="Unassembled WGS sequence"/>
</dbReference>
<dbReference type="Gene3D" id="3.40.30.10">
    <property type="entry name" value="Glutaredoxin"/>
    <property type="match status" value="1"/>
</dbReference>
<protein>
    <submittedName>
        <fullName evidence="2">Circadian clock protein KaiB</fullName>
    </submittedName>
</protein>
<proteinExistence type="predicted"/>
<evidence type="ECO:0000313" key="2">
    <source>
        <dbReference type="EMBL" id="TCC98060.1"/>
    </source>
</evidence>
<accession>A0A4R0NCK7</accession>
<dbReference type="CDD" id="cd02978">
    <property type="entry name" value="KaiB_like"/>
    <property type="match status" value="1"/>
</dbReference>
<dbReference type="InterPro" id="IPR039022">
    <property type="entry name" value="KaiB-like"/>
</dbReference>
<dbReference type="OrthoDB" id="5458519at2"/>
<feature type="domain" description="KaiB" evidence="1">
    <location>
        <begin position="11"/>
        <end position="92"/>
    </location>
</feature>
<name>A0A4R0NCK7_9SPHI</name>
<dbReference type="AlphaFoldDB" id="A0A4R0NCK7"/>
<dbReference type="PANTHER" id="PTHR41709:SF2">
    <property type="entry name" value="CIRCADIAN CLOCK PROTEIN KAIB2"/>
    <property type="match status" value="1"/>
</dbReference>
<dbReference type="SUPFAM" id="SSF52833">
    <property type="entry name" value="Thioredoxin-like"/>
    <property type="match status" value="1"/>
</dbReference>
<dbReference type="EMBL" id="SJSL01000008">
    <property type="protein sequence ID" value="TCC98060.1"/>
    <property type="molecule type" value="Genomic_DNA"/>
</dbReference>
<dbReference type="InterPro" id="IPR036249">
    <property type="entry name" value="Thioredoxin-like_sf"/>
</dbReference>
<dbReference type="InterPro" id="IPR011649">
    <property type="entry name" value="KaiB_domain"/>
</dbReference>
<evidence type="ECO:0000313" key="3">
    <source>
        <dbReference type="Proteomes" id="UP000293347"/>
    </source>
</evidence>
<evidence type="ECO:0000259" key="1">
    <source>
        <dbReference type="SMART" id="SM01248"/>
    </source>
</evidence>
<dbReference type="SMART" id="SM01248">
    <property type="entry name" value="KaiB"/>
    <property type="match status" value="1"/>
</dbReference>
<sequence length="94" mass="10714">MDFSEKEYYLILFITGASPNSVRAISNIKSICEKYLKGNYILEIVDVYKSPEIAQKEQIVALPTLIKKKPEMERRLVGDMSETEKVMRGLGILS</sequence>